<reference evidence="1 2" key="1">
    <citation type="submission" date="2020-07" db="EMBL/GenBank/DDBJ databases">
        <title>Endozoicomonas sp. nov., isolated from sediment.</title>
        <authorList>
            <person name="Gu T."/>
        </authorList>
    </citation>
    <scope>NUCLEOTIDE SEQUENCE [LARGE SCALE GENOMIC DNA]</scope>
    <source>
        <strain evidence="1 2">SM1973</strain>
    </source>
</reference>
<dbReference type="EMBL" id="JACCKB010000024">
    <property type="protein sequence ID" value="NYZ67333.1"/>
    <property type="molecule type" value="Genomic_DNA"/>
</dbReference>
<evidence type="ECO:0000313" key="2">
    <source>
        <dbReference type="Proteomes" id="UP000569732"/>
    </source>
</evidence>
<protein>
    <submittedName>
        <fullName evidence="1">Uncharacterized protein</fullName>
    </submittedName>
</protein>
<dbReference type="AlphaFoldDB" id="A0A853I1Q1"/>
<proteinExistence type="predicted"/>
<name>A0A853I1Q1_9GAMM</name>
<keyword evidence="2" id="KW-1185">Reference proteome</keyword>
<dbReference type="RefSeq" id="WP_180569357.1">
    <property type="nucleotide sequence ID" value="NZ_JACCKB010000024.1"/>
</dbReference>
<gene>
    <name evidence="1" type="ORF">H0A36_15050</name>
</gene>
<comment type="caution">
    <text evidence="1">The sequence shown here is derived from an EMBL/GenBank/DDBJ whole genome shotgun (WGS) entry which is preliminary data.</text>
</comment>
<organism evidence="1 2">
    <name type="scientific">Spartinivicinus marinus</name>
    <dbReference type="NCBI Taxonomy" id="2994442"/>
    <lineage>
        <taxon>Bacteria</taxon>
        <taxon>Pseudomonadati</taxon>
        <taxon>Pseudomonadota</taxon>
        <taxon>Gammaproteobacteria</taxon>
        <taxon>Oceanospirillales</taxon>
        <taxon>Zooshikellaceae</taxon>
        <taxon>Spartinivicinus</taxon>
    </lineage>
</organism>
<sequence length="90" mass="10329">MLYEQAVSYDLKKYQGCTILGYDFRGSLGEQVDGSLKKETKDHKALLSMVLSKQYPHVLELRRILVQGMTNLFISGKFKPMMEKYGLIAH</sequence>
<dbReference type="Proteomes" id="UP000569732">
    <property type="component" value="Unassembled WGS sequence"/>
</dbReference>
<accession>A0A853I1Q1</accession>
<evidence type="ECO:0000313" key="1">
    <source>
        <dbReference type="EMBL" id="NYZ67333.1"/>
    </source>
</evidence>